<gene>
    <name evidence="2" type="ORF">GCM10009550_02200</name>
</gene>
<sequence length="151" mass="15562">MSPCFPKFWAVTVQELLREHLEADDGQDFSPLLVGGGIEGMRSLTVPRHRRGPTPPPTGGPEEAKPGGERAAATLPGSAPDHALLEPVGLAPPDPTDQPPGKRSPAVGAQPLQLSAELLLHVTADRGKRVSPPTKGPGSPPAARSGAGLMT</sequence>
<feature type="region of interest" description="Disordered" evidence="1">
    <location>
        <begin position="40"/>
        <end position="151"/>
    </location>
</feature>
<accession>A0ABN1Q3A4</accession>
<evidence type="ECO:0000256" key="1">
    <source>
        <dbReference type="SAM" id="MobiDB-lite"/>
    </source>
</evidence>
<keyword evidence="3" id="KW-1185">Reference proteome</keyword>
<protein>
    <submittedName>
        <fullName evidence="2">Uncharacterized protein</fullName>
    </submittedName>
</protein>
<reference evidence="2 3" key="1">
    <citation type="journal article" date="2019" name="Int. J. Syst. Evol. Microbiol.">
        <title>The Global Catalogue of Microorganisms (GCM) 10K type strain sequencing project: providing services to taxonomists for standard genome sequencing and annotation.</title>
        <authorList>
            <consortium name="The Broad Institute Genomics Platform"/>
            <consortium name="The Broad Institute Genome Sequencing Center for Infectious Disease"/>
            <person name="Wu L."/>
            <person name="Ma J."/>
        </authorList>
    </citation>
    <scope>NUCLEOTIDE SEQUENCE [LARGE SCALE GENOMIC DNA]</scope>
    <source>
        <strain evidence="2 3">JCM 10696</strain>
    </source>
</reference>
<evidence type="ECO:0000313" key="3">
    <source>
        <dbReference type="Proteomes" id="UP001500665"/>
    </source>
</evidence>
<proteinExistence type="predicted"/>
<name>A0ABN1Q3A4_9ACTN</name>
<dbReference type="EMBL" id="BAAAHH010000001">
    <property type="protein sequence ID" value="GAA0936431.1"/>
    <property type="molecule type" value="Genomic_DNA"/>
</dbReference>
<evidence type="ECO:0000313" key="2">
    <source>
        <dbReference type="EMBL" id="GAA0936431.1"/>
    </source>
</evidence>
<dbReference type="Proteomes" id="UP001500665">
    <property type="component" value="Unassembled WGS sequence"/>
</dbReference>
<organism evidence="2 3">
    <name type="scientific">Actinocorallia libanotica</name>
    <dbReference type="NCBI Taxonomy" id="46162"/>
    <lineage>
        <taxon>Bacteria</taxon>
        <taxon>Bacillati</taxon>
        <taxon>Actinomycetota</taxon>
        <taxon>Actinomycetes</taxon>
        <taxon>Streptosporangiales</taxon>
        <taxon>Thermomonosporaceae</taxon>
        <taxon>Actinocorallia</taxon>
    </lineage>
</organism>
<comment type="caution">
    <text evidence="2">The sequence shown here is derived from an EMBL/GenBank/DDBJ whole genome shotgun (WGS) entry which is preliminary data.</text>
</comment>